<evidence type="ECO:0000313" key="12">
    <source>
        <dbReference type="Proteomes" id="UP000288216"/>
    </source>
</evidence>
<dbReference type="PANTHER" id="PTHR11977">
    <property type="entry name" value="VILLIN"/>
    <property type="match status" value="1"/>
</dbReference>
<dbReference type="GO" id="GO:0051015">
    <property type="term" value="F:actin filament binding"/>
    <property type="evidence" value="ECO:0007669"/>
    <property type="project" value="InterPro"/>
</dbReference>
<keyword evidence="6" id="KW-0472">Membrane</keyword>
<dbReference type="CDD" id="cd11289">
    <property type="entry name" value="gelsolin_S2_like"/>
    <property type="match status" value="1"/>
</dbReference>
<dbReference type="Pfam" id="PF02209">
    <property type="entry name" value="VHP"/>
    <property type="match status" value="1"/>
</dbReference>
<dbReference type="EMBL" id="BFAA01000632">
    <property type="protein sequence ID" value="GCB73386.1"/>
    <property type="molecule type" value="Genomic_DNA"/>
</dbReference>
<evidence type="ECO:0000256" key="7">
    <source>
        <dbReference type="ARBA" id="ARBA00023203"/>
    </source>
</evidence>
<evidence type="ECO:0000313" key="11">
    <source>
        <dbReference type="EMBL" id="GCB73386.1"/>
    </source>
</evidence>
<keyword evidence="5" id="KW-0677">Repeat</keyword>
<dbReference type="GO" id="GO:0016020">
    <property type="term" value="C:membrane"/>
    <property type="evidence" value="ECO:0007669"/>
    <property type="project" value="UniProtKB-SubCell"/>
</dbReference>
<dbReference type="CDD" id="cd11293">
    <property type="entry name" value="gelsolin_S4_like"/>
    <property type="match status" value="1"/>
</dbReference>
<evidence type="ECO:0000256" key="9">
    <source>
        <dbReference type="SAM" id="MobiDB-lite"/>
    </source>
</evidence>
<sequence length="1678" mass="189952">LSNPSTLLTDVKDIMNAEENQVMETRAERIAWLKAERHRGLAEKISNLDENTIVLSKCLRKEKENEPVENRHSLPERSKALESFVSKSTLHVPFKLRGMKDTEIPKEIVLHKTSGNAIEKKSSSYVQSQKYRNEEWTTGNKLRDSYFQEIDGCRKENLTDGVEKSLPLPQRSVLETQITGLPPRVRNAVLNAGKGNSEEDEKMDARSKLSVAAKMSLFKELEKASPVESVALLRPRSSNAAMERRLRRLQDRSRTQPVTTEEMVVVNSIPRAQSPKEQDVDGQKGCVAEQEAEERGDENSKLSLNQKMALFNSLCQPVPKKMASEGRNGRRQKGARYHTQPVTISDVKLLQEVPEQRHQPLPNSQVQIPADEAASDIISLPPAHKEIVKPEIMSAMSATNSEGSREAATVGSGEAPKEIKGILKTQRVSKERDNSAEGHIPQEQHGIYMKSSTSDTLAESNSIPSALCGEYREQHSTDMTGVNQELERSGDEVKAIEEDVLEIQNSNEVQEDKQRDTPDTENLEVLSQDIFSTPPSSPPWQQEDNSFLPQCHEADIYSTPQCQEHEKSYMDLLFDENNVEQSQTPINVGASLKDRLQKLKGGEEQWKNKMNKRQSDVHVPLTERYSQLQQTEDAWKKKRTATNTGGQISLEERKQLISMSEEQWKMKGKGAFNDSTQFTVAARMAKKGLVSTTVATDDDIIIPFKKVAIATSTPTKPLMDITSCPDMPLESDATLDNLESFLKKLHSKTTSNVETTITVTEQAVKEVMRPDDDDTFNKFYKHTPTILMSDVVKIEESFDAIFESNTPKLTSEVAEHKRAVRPLRKTQCSRNPLRALAAREDIRQEYTEQRLNVATVEVRRIRAERMAKHSNYADVALAGLASKENFKNVNLRNVKNTEQMSSNSTLPFNKVMLLQVKGRRHVQVRLVEPRASSLNSGDCFLLVTAQHCFLWTGEFANVIERSKASELASFIQAKRELGCRAANVTIIEEGINSQSKRAKEFWDLLGGQVQYQAAGDPEEDELYEVAITETNYIYRLNKDKLVPDNESWGKVPSCYMLNSKEVLVLDFGSELYIWHGKEVTLAQRKTALQLGRQLLSGPYDYSNCAVNPLDPGAKKNISWQQGRPDWVIFGRLSEHNETILFKEKFLDWAESRQLVQREIESTAEFKLETQNDLKPYDAKLLIPFPEVPSGTILDGVNVQRGYGFLQMDDERMSELKTVDVEIWHVQEFDHSKLPRGSYGQFHEGDTYVIQWKYTISSLVAKRQRPDQLSSAGPGKERSAYFFWQGRLSSISGKGTSALTTVELGKDREAQVLVSQGKEPPCFLQLFQGGMTIHSGRRNNIRSSQAGLWRLYIVQGEVAVEGSLLEVACECGSLRSRGALVLVNTQQARIYLWHGCKVQSSGKEVGRTTANHIKERPPEELGLWSRTDVTVCELEEGSEHPEFWRALGQQDRKAYDCMLQDPGKYNFTARLFRLTASSGEFTVMEQFSPVHLTSGVMAMPFLQEDLCSVPQPALFLVDNQLEVYLWQGCWSSDSESTGSAKLRWDMERKCAMETTLQYCTEKNPRRPPKAYLVSAGAEPLTFTNIFPRWEYNVETGQQVRQGVVNRVILVQDALSRLCKTQYSLEEIMSRPLPEGIDPHRLETYLSDEDFKKIVQITREEFYSLPNWKQVNWKKAKGLF</sequence>
<dbReference type="InterPro" id="IPR036886">
    <property type="entry name" value="Villin_headpiece_dom_sf"/>
</dbReference>
<dbReference type="SUPFAM" id="SSF55753">
    <property type="entry name" value="Actin depolymerizing proteins"/>
    <property type="match status" value="5"/>
</dbReference>
<dbReference type="Gene3D" id="3.40.20.10">
    <property type="entry name" value="Severin"/>
    <property type="match status" value="5"/>
</dbReference>
<evidence type="ECO:0000256" key="8">
    <source>
        <dbReference type="ARBA" id="ARBA00023212"/>
    </source>
</evidence>
<dbReference type="STRING" id="75743.A0A401PJV4"/>
<dbReference type="InterPro" id="IPR029006">
    <property type="entry name" value="ADF-H/Gelsolin-like_dom_sf"/>
</dbReference>
<dbReference type="Pfam" id="PF00626">
    <property type="entry name" value="Gelsolin"/>
    <property type="match status" value="1"/>
</dbReference>
<dbReference type="InterPro" id="IPR007122">
    <property type="entry name" value="Villin/Gelsolin"/>
</dbReference>
<dbReference type="GO" id="GO:0015629">
    <property type="term" value="C:actin cytoskeleton"/>
    <property type="evidence" value="ECO:0007669"/>
    <property type="project" value="TreeGrafter"/>
</dbReference>
<dbReference type="PRINTS" id="PR00597">
    <property type="entry name" value="GELSOLIN"/>
</dbReference>
<dbReference type="InterPro" id="IPR007123">
    <property type="entry name" value="Gelsolin-like_dom"/>
</dbReference>
<comment type="similarity">
    <text evidence="3">Belongs to the villin/gelsolin family.</text>
</comment>
<evidence type="ECO:0000256" key="2">
    <source>
        <dbReference type="ARBA" id="ARBA00004245"/>
    </source>
</evidence>
<keyword evidence="8" id="KW-0206">Cytoskeleton</keyword>
<feature type="non-terminal residue" evidence="11">
    <location>
        <position position="1"/>
    </location>
</feature>
<dbReference type="OMA" id="WHIMEYE"/>
<dbReference type="GO" id="GO:0005737">
    <property type="term" value="C:cytoplasm"/>
    <property type="evidence" value="ECO:0007669"/>
    <property type="project" value="TreeGrafter"/>
</dbReference>
<comment type="subcellular location">
    <subcellularLocation>
        <location evidence="2">Cytoplasm</location>
        <location evidence="2">Cytoskeleton</location>
    </subcellularLocation>
    <subcellularLocation>
        <location evidence="1">Membrane</location>
        <topology evidence="1">Peripheral membrane protein</topology>
    </subcellularLocation>
</comment>
<evidence type="ECO:0000256" key="1">
    <source>
        <dbReference type="ARBA" id="ARBA00004170"/>
    </source>
</evidence>
<feature type="region of interest" description="Disordered" evidence="9">
    <location>
        <begin position="273"/>
        <end position="300"/>
    </location>
</feature>
<organism evidence="11 12">
    <name type="scientific">Scyliorhinus torazame</name>
    <name type="common">Cloudy catshark</name>
    <name type="synonym">Catulus torazame</name>
    <dbReference type="NCBI Taxonomy" id="75743"/>
    <lineage>
        <taxon>Eukaryota</taxon>
        <taxon>Metazoa</taxon>
        <taxon>Chordata</taxon>
        <taxon>Craniata</taxon>
        <taxon>Vertebrata</taxon>
        <taxon>Chondrichthyes</taxon>
        <taxon>Elasmobranchii</taxon>
        <taxon>Galeomorphii</taxon>
        <taxon>Galeoidea</taxon>
        <taxon>Carcharhiniformes</taxon>
        <taxon>Scyliorhinidae</taxon>
        <taxon>Scyliorhinus</taxon>
    </lineage>
</organism>
<dbReference type="GO" id="GO:0051016">
    <property type="term" value="P:barbed-end actin filament capping"/>
    <property type="evidence" value="ECO:0007669"/>
    <property type="project" value="TreeGrafter"/>
</dbReference>
<dbReference type="Proteomes" id="UP000288216">
    <property type="component" value="Unassembled WGS sequence"/>
</dbReference>
<accession>A0A401PJV4</accession>
<evidence type="ECO:0000256" key="3">
    <source>
        <dbReference type="ARBA" id="ARBA00008418"/>
    </source>
</evidence>
<dbReference type="PANTHER" id="PTHR11977:SF87">
    <property type="entry name" value="SUPERVILLIN ISOFORM X1"/>
    <property type="match status" value="1"/>
</dbReference>
<dbReference type="PROSITE" id="PS51089">
    <property type="entry name" value="HP"/>
    <property type="match status" value="1"/>
</dbReference>
<evidence type="ECO:0000256" key="6">
    <source>
        <dbReference type="ARBA" id="ARBA00023136"/>
    </source>
</evidence>
<feature type="domain" description="HP" evidence="10">
    <location>
        <begin position="1615"/>
        <end position="1678"/>
    </location>
</feature>
<protein>
    <recommendedName>
        <fullName evidence="10">HP domain-containing protein</fullName>
    </recommendedName>
</protein>
<feature type="region of interest" description="Disordered" evidence="9">
    <location>
        <begin position="320"/>
        <end position="339"/>
    </location>
</feature>
<dbReference type="SMART" id="SM00153">
    <property type="entry name" value="VHP"/>
    <property type="match status" value="1"/>
</dbReference>
<name>A0A401PJV4_SCYTO</name>
<dbReference type="Gene3D" id="1.10.950.10">
    <property type="entry name" value="Villin headpiece domain"/>
    <property type="match status" value="1"/>
</dbReference>
<gene>
    <name evidence="11" type="ORF">scyTo_0002517</name>
</gene>
<comment type="caution">
    <text evidence="11">The sequence shown here is derived from an EMBL/GenBank/DDBJ whole genome shotgun (WGS) entry which is preliminary data.</text>
</comment>
<dbReference type="SUPFAM" id="SSF47050">
    <property type="entry name" value="VHP, Villin headpiece domain"/>
    <property type="match status" value="1"/>
</dbReference>
<dbReference type="GO" id="GO:0005546">
    <property type="term" value="F:phosphatidylinositol-4,5-bisphosphate binding"/>
    <property type="evidence" value="ECO:0007669"/>
    <property type="project" value="TreeGrafter"/>
</dbReference>
<dbReference type="OrthoDB" id="28894at2759"/>
<dbReference type="InterPro" id="IPR003128">
    <property type="entry name" value="Villin_headpiece"/>
</dbReference>
<reference evidence="11 12" key="1">
    <citation type="journal article" date="2018" name="Nat. Ecol. Evol.">
        <title>Shark genomes provide insights into elasmobranch evolution and the origin of vertebrates.</title>
        <authorList>
            <person name="Hara Y"/>
            <person name="Yamaguchi K"/>
            <person name="Onimaru K"/>
            <person name="Kadota M"/>
            <person name="Koyanagi M"/>
            <person name="Keeley SD"/>
            <person name="Tatsumi K"/>
            <person name="Tanaka K"/>
            <person name="Motone F"/>
            <person name="Kageyama Y"/>
            <person name="Nozu R"/>
            <person name="Adachi N"/>
            <person name="Nishimura O"/>
            <person name="Nakagawa R"/>
            <person name="Tanegashima C"/>
            <person name="Kiyatake I"/>
            <person name="Matsumoto R"/>
            <person name="Murakumo K"/>
            <person name="Nishida K"/>
            <person name="Terakita A"/>
            <person name="Kuratani S"/>
            <person name="Sato K"/>
            <person name="Hyodo S Kuraku.S."/>
        </authorList>
    </citation>
    <scope>NUCLEOTIDE SEQUENCE [LARGE SCALE GENOMIC DNA]</scope>
</reference>
<dbReference type="GO" id="GO:0008154">
    <property type="term" value="P:actin polymerization or depolymerization"/>
    <property type="evidence" value="ECO:0007669"/>
    <property type="project" value="TreeGrafter"/>
</dbReference>
<evidence type="ECO:0000259" key="10">
    <source>
        <dbReference type="PROSITE" id="PS51089"/>
    </source>
</evidence>
<dbReference type="FunFam" id="1.10.950.10:FF:000003">
    <property type="entry name" value="supervillin isoform X2"/>
    <property type="match status" value="1"/>
</dbReference>
<evidence type="ECO:0000256" key="4">
    <source>
        <dbReference type="ARBA" id="ARBA00022490"/>
    </source>
</evidence>
<keyword evidence="4" id="KW-0963">Cytoplasm</keyword>
<dbReference type="GO" id="GO:0051014">
    <property type="term" value="P:actin filament severing"/>
    <property type="evidence" value="ECO:0007669"/>
    <property type="project" value="TreeGrafter"/>
</dbReference>
<keyword evidence="7" id="KW-0009">Actin-binding</keyword>
<proteinExistence type="inferred from homology"/>
<evidence type="ECO:0000256" key="5">
    <source>
        <dbReference type="ARBA" id="ARBA00022737"/>
    </source>
</evidence>
<keyword evidence="12" id="KW-1185">Reference proteome</keyword>
<dbReference type="SMART" id="SM00262">
    <property type="entry name" value="GEL"/>
    <property type="match status" value="5"/>
</dbReference>